<dbReference type="GO" id="GO:0003677">
    <property type="term" value="F:DNA binding"/>
    <property type="evidence" value="ECO:0007669"/>
    <property type="project" value="UniProtKB-KW"/>
</dbReference>
<proteinExistence type="inferred from homology"/>
<dbReference type="EMBL" id="JAVXUP010001951">
    <property type="protein sequence ID" value="KAK3006765.1"/>
    <property type="molecule type" value="Genomic_DNA"/>
</dbReference>
<comment type="subcellular location">
    <subcellularLocation>
        <location evidence="1">Nucleus</location>
    </subcellularLocation>
</comment>
<feature type="non-terminal residue" evidence="8">
    <location>
        <position position="1"/>
    </location>
</feature>
<dbReference type="GO" id="GO:0003700">
    <property type="term" value="F:DNA-binding transcription factor activity"/>
    <property type="evidence" value="ECO:0007669"/>
    <property type="project" value="InterPro"/>
</dbReference>
<dbReference type="InterPro" id="IPR007818">
    <property type="entry name" value="SHI"/>
</dbReference>
<evidence type="ECO:0000256" key="3">
    <source>
        <dbReference type="ARBA" id="ARBA00022723"/>
    </source>
</evidence>
<evidence type="ECO:0000256" key="1">
    <source>
        <dbReference type="ARBA" id="ARBA00004123"/>
    </source>
</evidence>
<dbReference type="PANTHER" id="PTHR31604:SF54">
    <property type="entry name" value="PROTEIN SHI RELATED SEQUENCE 1"/>
    <property type="match status" value="1"/>
</dbReference>
<dbReference type="NCBIfam" id="TIGR01624">
    <property type="entry name" value="LRP1_Cterm"/>
    <property type="match status" value="1"/>
</dbReference>
<evidence type="ECO:0000313" key="8">
    <source>
        <dbReference type="EMBL" id="KAK3006765.1"/>
    </source>
</evidence>
<evidence type="ECO:0000256" key="6">
    <source>
        <dbReference type="ARBA" id="ARBA00023159"/>
    </source>
</evidence>
<comment type="caution">
    <text evidence="8">The sequence shown here is derived from an EMBL/GenBank/DDBJ whole genome shotgun (WGS) entry which is preliminary data.</text>
</comment>
<gene>
    <name evidence="8" type="ORF">RJ639_016206</name>
</gene>
<keyword evidence="7" id="KW-0539">Nucleus</keyword>
<keyword evidence="9" id="KW-1185">Reference proteome</keyword>
<evidence type="ECO:0000256" key="2">
    <source>
        <dbReference type="ARBA" id="ARBA00006911"/>
    </source>
</evidence>
<keyword evidence="5" id="KW-0238">DNA-binding</keyword>
<evidence type="ECO:0000256" key="4">
    <source>
        <dbReference type="ARBA" id="ARBA00022833"/>
    </source>
</evidence>
<sequence>MMMREGRNTARCQDCGNQAKKDCFYWRCRSCCKSRGFQCQTHVKSTWIPVSSRRPRHDDHDHHQRLATDVQQRHQLPQEASAQLYNPSSGLETGNFPAEVCFPATFRCVRVSSNDSAVDQYAYQTSVNIAGHAFRGILYDQGPETPVDLAGGSQQHPAITTSVTAPSTALASPSSYPSPLYAFTS</sequence>
<keyword evidence="3" id="KW-0479">Metal-binding</keyword>
<organism evidence="8 9">
    <name type="scientific">Escallonia herrerae</name>
    <dbReference type="NCBI Taxonomy" id="1293975"/>
    <lineage>
        <taxon>Eukaryota</taxon>
        <taxon>Viridiplantae</taxon>
        <taxon>Streptophyta</taxon>
        <taxon>Embryophyta</taxon>
        <taxon>Tracheophyta</taxon>
        <taxon>Spermatophyta</taxon>
        <taxon>Magnoliopsida</taxon>
        <taxon>eudicotyledons</taxon>
        <taxon>Gunneridae</taxon>
        <taxon>Pentapetalae</taxon>
        <taxon>asterids</taxon>
        <taxon>campanulids</taxon>
        <taxon>Escalloniales</taxon>
        <taxon>Escalloniaceae</taxon>
        <taxon>Escallonia</taxon>
    </lineage>
</organism>
<dbReference type="GO" id="GO:0045893">
    <property type="term" value="P:positive regulation of DNA-templated transcription"/>
    <property type="evidence" value="ECO:0007669"/>
    <property type="project" value="TreeGrafter"/>
</dbReference>
<dbReference type="Proteomes" id="UP001188597">
    <property type="component" value="Unassembled WGS sequence"/>
</dbReference>
<dbReference type="GO" id="GO:0005634">
    <property type="term" value="C:nucleus"/>
    <property type="evidence" value="ECO:0007669"/>
    <property type="project" value="UniProtKB-SubCell"/>
</dbReference>
<protein>
    <recommendedName>
        <fullName evidence="10">SHI</fullName>
    </recommendedName>
</protein>
<dbReference type="PANTHER" id="PTHR31604">
    <property type="entry name" value="PROTEIN LATERAL ROOT PRIMORDIUM 1"/>
    <property type="match status" value="1"/>
</dbReference>
<dbReference type="AlphaFoldDB" id="A0AA89ALD8"/>
<accession>A0AA89ALD8</accession>
<dbReference type="GO" id="GO:0046872">
    <property type="term" value="F:metal ion binding"/>
    <property type="evidence" value="ECO:0007669"/>
    <property type="project" value="UniProtKB-KW"/>
</dbReference>
<reference evidence="8" key="1">
    <citation type="submission" date="2022-12" db="EMBL/GenBank/DDBJ databases">
        <title>Draft genome assemblies for two species of Escallonia (Escalloniales).</title>
        <authorList>
            <person name="Chanderbali A."/>
            <person name="Dervinis C."/>
            <person name="Anghel I."/>
            <person name="Soltis D."/>
            <person name="Soltis P."/>
            <person name="Zapata F."/>
        </authorList>
    </citation>
    <scope>NUCLEOTIDE SEQUENCE</scope>
    <source>
        <strain evidence="8">UCBG64.0493</strain>
        <tissue evidence="8">Leaf</tissue>
    </source>
</reference>
<name>A0AA89ALD8_9ASTE</name>
<evidence type="ECO:0000256" key="5">
    <source>
        <dbReference type="ARBA" id="ARBA00023125"/>
    </source>
</evidence>
<evidence type="ECO:0000256" key="7">
    <source>
        <dbReference type="ARBA" id="ARBA00023242"/>
    </source>
</evidence>
<dbReference type="InterPro" id="IPR006510">
    <property type="entry name" value="Znf_LRP1"/>
</dbReference>
<evidence type="ECO:0000313" key="9">
    <source>
        <dbReference type="Proteomes" id="UP001188597"/>
    </source>
</evidence>
<comment type="similarity">
    <text evidence="2">Belongs to the SHI protein family.</text>
</comment>
<dbReference type="InterPro" id="IPR006511">
    <property type="entry name" value="SHI_C"/>
</dbReference>
<keyword evidence="6" id="KW-0010">Activator</keyword>
<evidence type="ECO:0008006" key="10">
    <source>
        <dbReference type="Google" id="ProtNLM"/>
    </source>
</evidence>
<dbReference type="Pfam" id="PF05142">
    <property type="entry name" value="DUF702"/>
    <property type="match status" value="1"/>
</dbReference>
<keyword evidence="4" id="KW-0862">Zinc</keyword>
<dbReference type="NCBIfam" id="TIGR01623">
    <property type="entry name" value="put_zinc_LRP1"/>
    <property type="match status" value="1"/>
</dbReference>